<dbReference type="AlphaFoldDB" id="A0A0B0HAG2"/>
<evidence type="ECO:0000256" key="1">
    <source>
        <dbReference type="SAM" id="MobiDB-lite"/>
    </source>
</evidence>
<evidence type="ECO:0000313" key="4">
    <source>
        <dbReference type="EMBL" id="KHF24844.1"/>
    </source>
</evidence>
<name>A0A0B0HAG2_SOVGS</name>
<proteinExistence type="predicted"/>
<sequence>MISALLTGLLMSFGAHSSTGDHSHHSGMVDHQSDNYWTAAPLLIPDKKRTRGFKRIIFKNLQADEATVHHGDAEESWTVAVKDNAAKIESRGGKQGGYHWIGALSEKEDLVQSVATAIYFPNPGPAPRGMLSLQKSALDISPVHLPREHQHFRAGENWDFLVRLNGKPLENTPVLFETKNRTREVFKTDQDGLVSIPFPFDFPEEDQSANQNAEGHNHSQARRKKASFVLTVEQYADDRKHITHFNYHYTTGAFYKKDLALGIGFALFGMIVAAPLLRKPKKGGKT</sequence>
<dbReference type="Proteomes" id="UP000190962">
    <property type="component" value="Unassembled WGS sequence"/>
</dbReference>
<dbReference type="EMBL" id="JRAA01000002">
    <property type="protein sequence ID" value="KHF24844.1"/>
    <property type="molecule type" value="Genomic_DNA"/>
</dbReference>
<evidence type="ECO:0000256" key="2">
    <source>
        <dbReference type="SAM" id="Phobius"/>
    </source>
</evidence>
<dbReference type="EMBL" id="MPNX01000008">
    <property type="protein sequence ID" value="OOY35055.1"/>
    <property type="molecule type" value="Genomic_DNA"/>
</dbReference>
<keyword evidence="2" id="KW-0812">Transmembrane</keyword>
<evidence type="ECO:0000256" key="3">
    <source>
        <dbReference type="SAM" id="SignalP"/>
    </source>
</evidence>
<dbReference type="Proteomes" id="UP000030856">
    <property type="component" value="Unassembled WGS sequence"/>
</dbReference>
<feature type="chain" id="PRO_5010611212" evidence="3">
    <location>
        <begin position="18"/>
        <end position="286"/>
    </location>
</feature>
<reference evidence="5 7" key="2">
    <citation type="submission" date="2016-11" db="EMBL/GenBank/DDBJ databases">
        <title>Mixed transmission modes and dynamic genome evolution in an obligate animal-bacterial symbiosis.</title>
        <authorList>
            <person name="Russell S.L."/>
            <person name="Corbett-Detig R.B."/>
            <person name="Cavanaugh C.M."/>
        </authorList>
    </citation>
    <scope>NUCLEOTIDE SEQUENCE [LARGE SCALE GENOMIC DNA]</scope>
    <source>
        <strain evidence="5">MA-KB16</strain>
    </source>
</reference>
<keyword evidence="6" id="KW-1185">Reference proteome</keyword>
<keyword evidence="3" id="KW-0732">Signal</keyword>
<organism evidence="4 6">
    <name type="scientific">Solemya velum gill symbiont</name>
    <dbReference type="NCBI Taxonomy" id="2340"/>
    <lineage>
        <taxon>Bacteria</taxon>
        <taxon>Pseudomonadati</taxon>
        <taxon>Pseudomonadota</taxon>
        <taxon>Gammaproteobacteria</taxon>
        <taxon>sulfur-oxidizing symbionts</taxon>
    </lineage>
</organism>
<reference evidence="4 6" key="1">
    <citation type="journal article" date="2014" name="BMC Genomics">
        <title>The genome of the intracellular bacterium of the coastal bivalve, Solemya velum: a blueprint for thriving in and out of symbiosis.</title>
        <authorList>
            <person name="Dmytrenko O."/>
            <person name="Russell S.L."/>
            <person name="Loo W.T."/>
            <person name="Fontanez K.M."/>
            <person name="Liao L."/>
            <person name="Roeselers G."/>
            <person name="Sharma R."/>
            <person name="Stewart F.J."/>
            <person name="Newton I.L."/>
            <person name="Woyke T."/>
            <person name="Wu D."/>
            <person name="Lang J.M."/>
            <person name="Eisen J.A."/>
            <person name="Cavanaugh C.M."/>
        </authorList>
    </citation>
    <scope>NUCLEOTIDE SEQUENCE [LARGE SCALE GENOMIC DNA]</scope>
    <source>
        <strain evidence="4 6">WH</strain>
    </source>
</reference>
<dbReference type="eggNOG" id="ENOG5031DYS">
    <property type="taxonomic scope" value="Bacteria"/>
</dbReference>
<dbReference type="RefSeq" id="WP_043117071.1">
    <property type="nucleotide sequence ID" value="NZ_MPNX01000008.1"/>
</dbReference>
<protein>
    <submittedName>
        <fullName evidence="4">Uncharacterized protein</fullName>
    </submittedName>
</protein>
<gene>
    <name evidence="5" type="ORF">BOV88_06980</name>
    <name evidence="4" type="ORF">JV46_08310</name>
</gene>
<keyword evidence="2" id="KW-0472">Membrane</keyword>
<comment type="caution">
    <text evidence="4">The sequence shown here is derived from an EMBL/GenBank/DDBJ whole genome shotgun (WGS) entry which is preliminary data.</text>
</comment>
<evidence type="ECO:0000313" key="6">
    <source>
        <dbReference type="Proteomes" id="UP000030856"/>
    </source>
</evidence>
<evidence type="ECO:0000313" key="5">
    <source>
        <dbReference type="EMBL" id="OOY35055.1"/>
    </source>
</evidence>
<feature type="region of interest" description="Disordered" evidence="1">
    <location>
        <begin position="205"/>
        <end position="224"/>
    </location>
</feature>
<dbReference type="PATRIC" id="fig|2340.3.peg.1480"/>
<feature type="signal peptide" evidence="3">
    <location>
        <begin position="1"/>
        <end position="17"/>
    </location>
</feature>
<feature type="transmembrane region" description="Helical" evidence="2">
    <location>
        <begin position="259"/>
        <end position="277"/>
    </location>
</feature>
<dbReference type="STRING" id="2340.JV46_08310"/>
<evidence type="ECO:0000313" key="7">
    <source>
        <dbReference type="Proteomes" id="UP000190962"/>
    </source>
</evidence>
<accession>A0A0B0HAG2</accession>
<keyword evidence="2" id="KW-1133">Transmembrane helix</keyword>